<dbReference type="RefSeq" id="WP_166142549.1">
    <property type="nucleotide sequence ID" value="NZ_JAANYN010000001.1"/>
</dbReference>
<evidence type="ECO:0000313" key="2">
    <source>
        <dbReference type="EMBL" id="NHE55553.1"/>
    </source>
</evidence>
<dbReference type="SUPFAM" id="SSF53756">
    <property type="entry name" value="UDP-Glycosyltransferase/glycogen phosphorylase"/>
    <property type="match status" value="1"/>
</dbReference>
<proteinExistence type="predicted"/>
<evidence type="ECO:0000313" key="3">
    <source>
        <dbReference type="Proteomes" id="UP000649799"/>
    </source>
</evidence>
<dbReference type="EMBL" id="JAANYN010000001">
    <property type="protein sequence ID" value="NHE55553.1"/>
    <property type="molecule type" value="Genomic_DNA"/>
</dbReference>
<name>A0ABX0H3U8_9BACT</name>
<sequence>MKNIFLYPKHNKYYKSPNPYIFDFHRELAKRHKIVNKDASGLGILNLYIYFFSTEIFIFNWIETLPQKMLGRFQVAGFVLFLWFVRVFKKKVVWVLHNKGSHHQNDNKLVKKVFDLMMKRSDRIITHSESGKSFVMDAYPDQASKVMVIMHPIRELFPLLNVQKTTDFLIWGSVYKYKGIDKFLNFNSTLSLDKQFKVKIAGKCFDQKYLTEIESLVSENIEFYNEVLDFDEIYRIAQESRFILFTYNSDTVISSGSLIDSIRMGSMILGPNHGAFKDLSHLSFVNTYEDFNQIPAIIKKIDQAAYKLESERKYFYEENNWNKFIEKLDFILLKL</sequence>
<gene>
    <name evidence="2" type="ORF">G9Q97_01855</name>
</gene>
<keyword evidence="1" id="KW-1133">Transmembrane helix</keyword>
<feature type="transmembrane region" description="Helical" evidence="1">
    <location>
        <begin position="71"/>
        <end position="88"/>
    </location>
</feature>
<dbReference type="Proteomes" id="UP000649799">
    <property type="component" value="Unassembled WGS sequence"/>
</dbReference>
<feature type="transmembrane region" description="Helical" evidence="1">
    <location>
        <begin position="39"/>
        <end position="59"/>
    </location>
</feature>
<keyword evidence="1" id="KW-0812">Transmembrane</keyword>
<keyword evidence="1" id="KW-0472">Membrane</keyword>
<organism evidence="2 3">
    <name type="scientific">Cyclobacterium plantarum</name>
    <dbReference type="NCBI Taxonomy" id="2716263"/>
    <lineage>
        <taxon>Bacteria</taxon>
        <taxon>Pseudomonadati</taxon>
        <taxon>Bacteroidota</taxon>
        <taxon>Cytophagia</taxon>
        <taxon>Cytophagales</taxon>
        <taxon>Cyclobacteriaceae</taxon>
        <taxon>Cyclobacterium</taxon>
    </lineage>
</organism>
<comment type="caution">
    <text evidence="2">The sequence shown here is derived from an EMBL/GenBank/DDBJ whole genome shotgun (WGS) entry which is preliminary data.</text>
</comment>
<dbReference type="Gene3D" id="3.40.50.2000">
    <property type="entry name" value="Glycogen Phosphorylase B"/>
    <property type="match status" value="2"/>
</dbReference>
<keyword evidence="3" id="KW-1185">Reference proteome</keyword>
<reference evidence="2 3" key="1">
    <citation type="submission" date="2020-03" db="EMBL/GenBank/DDBJ databases">
        <title>Cyclobacterium plantarum sp. nov., a marine bacterium isolated from a coastal-marine wetland.</title>
        <authorList>
            <person name="Sanchez-Porro C."/>
            <person name="Ventosa A."/>
            <person name="Amoozegar M."/>
        </authorList>
    </citation>
    <scope>NUCLEOTIDE SEQUENCE [LARGE SCALE GENOMIC DNA]</scope>
    <source>
        <strain evidence="2 3">GBPx2</strain>
    </source>
</reference>
<evidence type="ECO:0000256" key="1">
    <source>
        <dbReference type="SAM" id="Phobius"/>
    </source>
</evidence>
<accession>A0ABX0H3U8</accession>
<protein>
    <submittedName>
        <fullName evidence="2">Glycosyltransferase family 4 protein</fullName>
    </submittedName>
</protein>